<evidence type="ECO:0000256" key="6">
    <source>
        <dbReference type="ARBA" id="ARBA00023136"/>
    </source>
</evidence>
<dbReference type="GO" id="GO:0005886">
    <property type="term" value="C:plasma membrane"/>
    <property type="evidence" value="ECO:0007669"/>
    <property type="project" value="UniProtKB-SubCell"/>
</dbReference>
<dbReference type="KEGG" id="dba:Dbac_1154"/>
<dbReference type="PANTHER" id="PTHR30443:SF2">
    <property type="entry name" value="PHOSPHOETHANOLAMINE TRANSFERASE EPTC"/>
    <property type="match status" value="1"/>
</dbReference>
<dbReference type="Gene3D" id="3.40.720.10">
    <property type="entry name" value="Alkaline Phosphatase, subunit A"/>
    <property type="match status" value="1"/>
</dbReference>
<evidence type="ECO:0000256" key="5">
    <source>
        <dbReference type="ARBA" id="ARBA00022989"/>
    </source>
</evidence>
<keyword evidence="5 7" id="KW-1133">Transmembrane helix</keyword>
<evidence type="ECO:0000256" key="7">
    <source>
        <dbReference type="SAM" id="Phobius"/>
    </source>
</evidence>
<dbReference type="InterPro" id="IPR000917">
    <property type="entry name" value="Sulfatase_N"/>
</dbReference>
<dbReference type="GO" id="GO:0016776">
    <property type="term" value="F:phosphotransferase activity, phosphate group as acceptor"/>
    <property type="evidence" value="ECO:0007669"/>
    <property type="project" value="TreeGrafter"/>
</dbReference>
<dbReference type="InterPro" id="IPR017850">
    <property type="entry name" value="Alkaline_phosphatase_core_sf"/>
</dbReference>
<evidence type="ECO:0000259" key="8">
    <source>
        <dbReference type="Pfam" id="PF00884"/>
    </source>
</evidence>
<evidence type="ECO:0000256" key="2">
    <source>
        <dbReference type="ARBA" id="ARBA00022475"/>
    </source>
</evidence>
<feature type="transmembrane region" description="Helical" evidence="7">
    <location>
        <begin position="63"/>
        <end position="83"/>
    </location>
</feature>
<dbReference type="Pfam" id="PF00884">
    <property type="entry name" value="Sulfatase"/>
    <property type="match status" value="1"/>
</dbReference>
<dbReference type="eggNOG" id="COG2194">
    <property type="taxonomic scope" value="Bacteria"/>
</dbReference>
<dbReference type="RefSeq" id="WP_015773356.1">
    <property type="nucleotide sequence ID" value="NC_013173.1"/>
</dbReference>
<reference evidence="9 10" key="1">
    <citation type="journal article" date="2009" name="Stand. Genomic Sci.">
        <title>Complete genome sequence of Desulfomicrobium baculatum type strain (X).</title>
        <authorList>
            <person name="Copeland A."/>
            <person name="Spring S."/>
            <person name="Goker M."/>
            <person name="Schneider S."/>
            <person name="Lapidus A."/>
            <person name="Del Rio T.G."/>
            <person name="Tice H."/>
            <person name="Cheng J.F."/>
            <person name="Chen F."/>
            <person name="Nolan M."/>
            <person name="Bruce D."/>
            <person name="Goodwin L."/>
            <person name="Pitluck S."/>
            <person name="Ivanova N."/>
            <person name="Mavrommatis K."/>
            <person name="Ovchinnikova G."/>
            <person name="Pati A."/>
            <person name="Chen A."/>
            <person name="Palaniappan K."/>
            <person name="Land M."/>
            <person name="Hauser L."/>
            <person name="Chang Y.J."/>
            <person name="Jeffries C.C."/>
            <person name="Meincke L."/>
            <person name="Sims D."/>
            <person name="Brettin T."/>
            <person name="Detter J.C."/>
            <person name="Han C."/>
            <person name="Chain P."/>
            <person name="Bristow J."/>
            <person name="Eisen J.A."/>
            <person name="Markowitz V."/>
            <person name="Hugenholtz P."/>
            <person name="Kyrpides N.C."/>
            <person name="Klenk H.P."/>
            <person name="Lucas S."/>
        </authorList>
    </citation>
    <scope>NUCLEOTIDE SEQUENCE [LARGE SCALE GENOMIC DNA]</scope>
    <source>
        <strain evidence="10">DSM 4028 / VKM B-1378 / X</strain>
    </source>
</reference>
<dbReference type="InterPro" id="IPR040423">
    <property type="entry name" value="PEA_transferase"/>
</dbReference>
<dbReference type="PANTHER" id="PTHR30443">
    <property type="entry name" value="INNER MEMBRANE PROTEIN"/>
    <property type="match status" value="1"/>
</dbReference>
<feature type="transmembrane region" description="Helical" evidence="7">
    <location>
        <begin position="90"/>
        <end position="111"/>
    </location>
</feature>
<name>C7LRB2_DESBD</name>
<keyword evidence="2" id="KW-1003">Cell membrane</keyword>
<evidence type="ECO:0000256" key="1">
    <source>
        <dbReference type="ARBA" id="ARBA00004651"/>
    </source>
</evidence>
<organism evidence="9 10">
    <name type="scientific">Desulfomicrobium baculatum (strain DSM 4028 / VKM B-1378 / X)</name>
    <name type="common">Desulfovibrio baculatus</name>
    <dbReference type="NCBI Taxonomy" id="525897"/>
    <lineage>
        <taxon>Bacteria</taxon>
        <taxon>Pseudomonadati</taxon>
        <taxon>Thermodesulfobacteriota</taxon>
        <taxon>Desulfovibrionia</taxon>
        <taxon>Desulfovibrionales</taxon>
        <taxon>Desulfomicrobiaceae</taxon>
        <taxon>Desulfomicrobium</taxon>
    </lineage>
</organism>
<evidence type="ECO:0000256" key="4">
    <source>
        <dbReference type="ARBA" id="ARBA00022692"/>
    </source>
</evidence>
<keyword evidence="4 7" id="KW-0812">Transmembrane</keyword>
<dbReference type="CDD" id="cd16017">
    <property type="entry name" value="LptA"/>
    <property type="match status" value="1"/>
</dbReference>
<gene>
    <name evidence="9" type="ordered locus">Dbac_1154</name>
</gene>
<keyword evidence="3" id="KW-0808">Transferase</keyword>
<keyword evidence="6 7" id="KW-0472">Membrane</keyword>
<evidence type="ECO:0000256" key="3">
    <source>
        <dbReference type="ARBA" id="ARBA00022679"/>
    </source>
</evidence>
<feature type="domain" description="Sulfatase N-terminal" evidence="8">
    <location>
        <begin position="241"/>
        <end position="532"/>
    </location>
</feature>
<feature type="transmembrane region" description="Helical" evidence="7">
    <location>
        <begin position="178"/>
        <end position="196"/>
    </location>
</feature>
<evidence type="ECO:0000313" key="9">
    <source>
        <dbReference type="EMBL" id="ACU89258.1"/>
    </source>
</evidence>
<dbReference type="Proteomes" id="UP000002216">
    <property type="component" value="Chromosome"/>
</dbReference>
<sequence>MYIKKYDSMRWILNQKNQNFPESRVACEFSSLFEVSQNIVFLYSFSIFISSICFIYTKKIDFLISLVHIVPSFCIIIIVGVLAGRYRIYLYCFIYILCIFTGFIYIAHVVLYGSEFNTESAVAFLSTNSDESIEFIDSFLSFELLSIYVLYIIISYIFLRKTIKISNNYRSNYKTKIYLILILSMIYLPFASLRYFRTPFDPYFPTTIIKKIIAAKKEIQLANVLQAGYINPVEATYPDAQTIVLVIGESAGRRNMHLYGYPRNTTPDMERIDGLNIFTDVISSAPTTQKSISRMLTLADLNGNPYTTTVFDMFKAAGFKTFWISAQFSSHTPGSGIIPILAQRADSQWSSKHSLPSNQQYDEYILPQLIKTIDDPAQRKLVVINILGSHSAYTNRIPEHRNDFRFTGEPPSTTLFTNFHGQEKVAGIINDYDASIRYADFVVSDIFASLDKRNSGAWAAIYLSDHGEEVFDTENRFGHAGSSTSKNVYEIPFVLKISPEYAEWMRDSGILALDTTRPYQTDNLIHTLLNLAAIRTDMYDPTKSVVNPEFRVLPRWIKELPYTR</sequence>
<dbReference type="GO" id="GO:0009244">
    <property type="term" value="P:lipopolysaccharide core region biosynthetic process"/>
    <property type="evidence" value="ECO:0007669"/>
    <property type="project" value="TreeGrafter"/>
</dbReference>
<feature type="transmembrane region" description="Helical" evidence="7">
    <location>
        <begin position="39"/>
        <end position="57"/>
    </location>
</feature>
<comment type="subcellular location">
    <subcellularLocation>
        <location evidence="1">Cell membrane</location>
        <topology evidence="1">Multi-pass membrane protein</topology>
    </subcellularLocation>
</comment>
<dbReference type="OrthoDB" id="9786870at2"/>
<keyword evidence="10" id="KW-1185">Reference proteome</keyword>
<dbReference type="EMBL" id="CP001629">
    <property type="protein sequence ID" value="ACU89258.1"/>
    <property type="molecule type" value="Genomic_DNA"/>
</dbReference>
<dbReference type="SUPFAM" id="SSF53649">
    <property type="entry name" value="Alkaline phosphatase-like"/>
    <property type="match status" value="1"/>
</dbReference>
<protein>
    <submittedName>
        <fullName evidence="9">Sulfatase</fullName>
    </submittedName>
</protein>
<feature type="transmembrane region" description="Helical" evidence="7">
    <location>
        <begin position="139"/>
        <end position="158"/>
    </location>
</feature>
<evidence type="ECO:0000313" key="10">
    <source>
        <dbReference type="Proteomes" id="UP000002216"/>
    </source>
</evidence>
<dbReference type="InterPro" id="IPR058130">
    <property type="entry name" value="PEA_transf_C"/>
</dbReference>
<proteinExistence type="predicted"/>
<dbReference type="HOGENOM" id="CLU_018534_3_3_7"/>
<dbReference type="AlphaFoldDB" id="C7LRB2"/>
<accession>C7LRB2</accession>